<feature type="region of interest" description="Disordered" evidence="1">
    <location>
        <begin position="29"/>
        <end position="48"/>
    </location>
</feature>
<proteinExistence type="predicted"/>
<reference evidence="2 3" key="1">
    <citation type="submission" date="2021-03" db="EMBL/GenBank/DDBJ databases">
        <title>Lysobacter sp. nov. isolated from soil of gangwondo yeongwol, south Korea.</title>
        <authorList>
            <person name="Kim K.R."/>
            <person name="Kim K.H."/>
            <person name="Jeon C.O."/>
        </authorList>
    </citation>
    <scope>NUCLEOTIDE SEQUENCE [LARGE SCALE GENOMIC DNA]</scope>
    <source>
        <strain evidence="2 3">R19</strain>
    </source>
</reference>
<dbReference type="KEGG" id="lsf:I8J32_007870"/>
<sequence>MAELREPGHVGVDPRSLLVDVKPRDNFVDVDDGAKAAPGGHPRAVERP</sequence>
<protein>
    <submittedName>
        <fullName evidence="2">Uncharacterized protein</fullName>
    </submittedName>
</protein>
<evidence type="ECO:0000256" key="1">
    <source>
        <dbReference type="SAM" id="MobiDB-lite"/>
    </source>
</evidence>
<organism evidence="2 3">
    <name type="scientific">Agrilutibacter solisilvae</name>
    <dbReference type="NCBI Taxonomy" id="2763317"/>
    <lineage>
        <taxon>Bacteria</taxon>
        <taxon>Pseudomonadati</taxon>
        <taxon>Pseudomonadota</taxon>
        <taxon>Gammaproteobacteria</taxon>
        <taxon>Lysobacterales</taxon>
        <taxon>Lysobacteraceae</taxon>
        <taxon>Agrilutibacter</taxon>
    </lineage>
</organism>
<dbReference type="Proteomes" id="UP000639274">
    <property type="component" value="Chromosome"/>
</dbReference>
<dbReference type="EMBL" id="CP071518">
    <property type="protein sequence ID" value="QSX79741.1"/>
    <property type="molecule type" value="Genomic_DNA"/>
</dbReference>
<name>A0A974Y6K0_9GAMM</name>
<evidence type="ECO:0000313" key="3">
    <source>
        <dbReference type="Proteomes" id="UP000639274"/>
    </source>
</evidence>
<keyword evidence="3" id="KW-1185">Reference proteome</keyword>
<dbReference type="RefSeq" id="WP_200610415.1">
    <property type="nucleotide sequence ID" value="NZ_CP071518.1"/>
</dbReference>
<accession>A0A974Y6K0</accession>
<evidence type="ECO:0000313" key="2">
    <source>
        <dbReference type="EMBL" id="QSX79741.1"/>
    </source>
</evidence>
<gene>
    <name evidence="2" type="ORF">I8J32_007870</name>
</gene>
<dbReference type="AlphaFoldDB" id="A0A974Y6K0"/>